<feature type="domain" description="ABC transporter" evidence="6">
    <location>
        <begin position="2"/>
        <end position="232"/>
    </location>
</feature>
<dbReference type="InterPro" id="IPR050763">
    <property type="entry name" value="ABC_transporter_ATP-binding"/>
</dbReference>
<accession>A0A0Q9YLJ5</accession>
<gene>
    <name evidence="7" type="primary">yxlF</name>
    <name evidence="8" type="ORF">CC99x_004525</name>
    <name evidence="7" type="ORF">CC99x_01614</name>
</gene>
<dbReference type="EC" id="3.6.3.-" evidence="7"/>
<dbReference type="SUPFAM" id="SSF52540">
    <property type="entry name" value="P-loop containing nucleoside triphosphate hydrolases"/>
    <property type="match status" value="1"/>
</dbReference>
<evidence type="ECO:0000256" key="2">
    <source>
        <dbReference type="ARBA" id="ARBA00022448"/>
    </source>
</evidence>
<dbReference type="InterPro" id="IPR003439">
    <property type="entry name" value="ABC_transporter-like_ATP-bd"/>
</dbReference>
<evidence type="ECO:0000256" key="3">
    <source>
        <dbReference type="ARBA" id="ARBA00022458"/>
    </source>
</evidence>
<organism evidence="7">
    <name type="scientific">Candidatus Berkiella cookevillensis</name>
    <dbReference type="NCBI Taxonomy" id="437022"/>
    <lineage>
        <taxon>Bacteria</taxon>
        <taxon>Pseudomonadati</taxon>
        <taxon>Pseudomonadota</taxon>
        <taxon>Gammaproteobacteria</taxon>
        <taxon>Candidatus Berkiellales</taxon>
        <taxon>Candidatus Berkiellaceae</taxon>
        <taxon>Candidatus Berkiella</taxon>
    </lineage>
</organism>
<dbReference type="PANTHER" id="PTHR42711:SF5">
    <property type="entry name" value="ABC TRANSPORTER ATP-BINDING PROTEIN NATA"/>
    <property type="match status" value="1"/>
</dbReference>
<keyword evidence="7" id="KW-0378">Hydrolase</keyword>
<name>A0A0Q9YLJ5_9GAMM</name>
<evidence type="ECO:0000256" key="5">
    <source>
        <dbReference type="ARBA" id="ARBA00022840"/>
    </source>
</evidence>
<dbReference type="Proteomes" id="UP000051494">
    <property type="component" value="Unassembled WGS sequence"/>
</dbReference>
<dbReference type="GO" id="GO:0016887">
    <property type="term" value="F:ATP hydrolysis activity"/>
    <property type="evidence" value="ECO:0007669"/>
    <property type="project" value="InterPro"/>
</dbReference>
<dbReference type="RefSeq" id="WP_057624697.1">
    <property type="nucleotide sequence ID" value="NZ_LKHV02000001.1"/>
</dbReference>
<evidence type="ECO:0000313" key="7">
    <source>
        <dbReference type="EMBL" id="KRG18402.1"/>
    </source>
</evidence>
<dbReference type="STRING" id="437022.CC99x_01614"/>
<keyword evidence="5 7" id="KW-0067">ATP-binding</keyword>
<keyword evidence="2" id="KW-0813">Transport</keyword>
<dbReference type="PROSITE" id="PS50893">
    <property type="entry name" value="ABC_TRANSPORTER_2"/>
    <property type="match status" value="1"/>
</dbReference>
<reference evidence="8" key="2">
    <citation type="journal article" date="2016" name="Genome Announc.">
        <title>Draft Genome Sequences of Two Novel Amoeba-Resistant Intranuclear Bacteria, 'Candidatus Berkiella cookevillensis' and 'Candidatus Berkiella aquae'.</title>
        <authorList>
            <person name="Mehari Y.T."/>
            <person name="Arivett B.A."/>
            <person name="Farone A.L."/>
            <person name="Gunderson J.H."/>
            <person name="Farone M.B."/>
        </authorList>
    </citation>
    <scope>NUCLEOTIDE SEQUENCE</scope>
    <source>
        <strain evidence="8">CC99</strain>
    </source>
</reference>
<dbReference type="EMBL" id="LKHV01000007">
    <property type="protein sequence ID" value="KRG18402.1"/>
    <property type="molecule type" value="Genomic_DNA"/>
</dbReference>
<comment type="similarity">
    <text evidence="1">Belongs to the ABC transporter superfamily.</text>
</comment>
<dbReference type="InterPro" id="IPR027417">
    <property type="entry name" value="P-loop_NTPase"/>
</dbReference>
<dbReference type="CDD" id="cd03230">
    <property type="entry name" value="ABC_DR_subfamily_A"/>
    <property type="match status" value="1"/>
</dbReference>
<dbReference type="AlphaFoldDB" id="A0A0Q9YLJ5"/>
<evidence type="ECO:0000259" key="6">
    <source>
        <dbReference type="PROSITE" id="PS50893"/>
    </source>
</evidence>
<evidence type="ECO:0000313" key="9">
    <source>
        <dbReference type="Proteomes" id="UP000051494"/>
    </source>
</evidence>
<evidence type="ECO:0000313" key="8">
    <source>
        <dbReference type="EMBL" id="MCS5708163.1"/>
    </source>
</evidence>
<dbReference type="EMBL" id="LKHV02000001">
    <property type="protein sequence ID" value="MCS5708163.1"/>
    <property type="molecule type" value="Genomic_DNA"/>
</dbReference>
<dbReference type="SMART" id="SM00382">
    <property type="entry name" value="AAA"/>
    <property type="match status" value="1"/>
</dbReference>
<reference evidence="7" key="1">
    <citation type="submission" date="2015-09" db="EMBL/GenBank/DDBJ databases">
        <title>Draft Genome Sequences of Two Novel Amoeba-resistant Intranuclear Bacteria, Candidatus Berkiella cookevillensis and Candidatus Berkiella aquae.</title>
        <authorList>
            <person name="Mehari Y.T."/>
            <person name="Arivett B.A."/>
            <person name="Farone A.L."/>
            <person name="Gunderson J.H."/>
            <person name="Farone M.B."/>
        </authorList>
    </citation>
    <scope>NUCLEOTIDE SEQUENCE [LARGE SCALE GENOMIC DNA]</scope>
    <source>
        <strain evidence="7">CC99</strain>
    </source>
</reference>
<protein>
    <submittedName>
        <fullName evidence="7 8">ABC transporter ATP-binding protein</fullName>
        <ecNumber evidence="7">3.6.3.-</ecNumber>
    </submittedName>
</protein>
<keyword evidence="9" id="KW-1185">Reference proteome</keyword>
<dbReference type="InterPro" id="IPR003593">
    <property type="entry name" value="AAA+_ATPase"/>
</dbReference>
<dbReference type="Gene3D" id="3.40.50.300">
    <property type="entry name" value="P-loop containing nucleotide triphosphate hydrolases"/>
    <property type="match status" value="1"/>
</dbReference>
<comment type="caution">
    <text evidence="7">The sequence shown here is derived from an EMBL/GenBank/DDBJ whole genome shotgun (WGS) entry which is preliminary data.</text>
</comment>
<sequence>MIKVEKLTFDYPNKRALDNISFEIEPQTITALVGPNGAGKTTLLRTLAALDTPLSGKMFIDNYDVLRFPKQVHRLCSFLPDFYGLYDSLTVAQCLTFTGLSYHLESKALELRISTVLEKLNLSEYRNSLAGHLSRGLRQRLAIAQAIVYQPKVLFLDEPASGLDPEARMQLSTLLRNLRAEGMTLIVSSHILSELEDYSTHMMMIKNGKLIKHCALDISTEQEKSNNYLKISLTALDDAILKALSAFKNLTLKSTEKLSVIVRFDGNVDAQHQLLKDLIAHNIPVCGIQAIKPSMAEVYLDASYDTSDKK</sequence>
<dbReference type="OrthoDB" id="9805029at2"/>
<keyword evidence="3" id="KW-0536">Nodulation</keyword>
<evidence type="ECO:0000256" key="4">
    <source>
        <dbReference type="ARBA" id="ARBA00022741"/>
    </source>
</evidence>
<reference evidence="8" key="3">
    <citation type="submission" date="2021-06" db="EMBL/GenBank/DDBJ databases">
        <title>Genomic Description and Analysis of Intracellular Bacteria, Candidatus Berkiella cookevillensis and Candidatus Berkiella aquae.</title>
        <authorList>
            <person name="Kidane D.T."/>
            <person name="Mehari Y.T."/>
            <person name="Rice F.C."/>
            <person name="Arivett B.A."/>
            <person name="Farone A.L."/>
            <person name="Berk S.G."/>
            <person name="Farone M.B."/>
        </authorList>
    </citation>
    <scope>NUCLEOTIDE SEQUENCE</scope>
    <source>
        <strain evidence="8">CC99</strain>
    </source>
</reference>
<dbReference type="Pfam" id="PF00005">
    <property type="entry name" value="ABC_tran"/>
    <property type="match status" value="1"/>
</dbReference>
<dbReference type="GO" id="GO:0005524">
    <property type="term" value="F:ATP binding"/>
    <property type="evidence" value="ECO:0007669"/>
    <property type="project" value="UniProtKB-KW"/>
</dbReference>
<evidence type="ECO:0000256" key="1">
    <source>
        <dbReference type="ARBA" id="ARBA00005417"/>
    </source>
</evidence>
<keyword evidence="4" id="KW-0547">Nucleotide-binding</keyword>
<dbReference type="PANTHER" id="PTHR42711">
    <property type="entry name" value="ABC TRANSPORTER ATP-BINDING PROTEIN"/>
    <property type="match status" value="1"/>
</dbReference>
<proteinExistence type="inferred from homology"/>